<keyword evidence="1" id="KW-0812">Transmembrane</keyword>
<protein>
    <submittedName>
        <fullName evidence="2">Uncharacterized protein</fullName>
    </submittedName>
</protein>
<proteinExistence type="evidence at transcript level"/>
<dbReference type="EMBL" id="AY811449">
    <property type="protein sequence ID" value="AAX27338.1"/>
    <property type="molecule type" value="mRNA"/>
</dbReference>
<feature type="transmembrane region" description="Helical" evidence="1">
    <location>
        <begin position="26"/>
        <end position="45"/>
    </location>
</feature>
<sequence>MKPALLYVRMVKCLVLILDFHQDHSFLLIIYLLVMDMPIILELLLSI</sequence>
<reference evidence="2" key="2">
    <citation type="journal article" date="2006" name="PLoS Pathog.">
        <title>New perspectives on host-parasite interplay by comparative transcriptomic and proteomic analyses of Schistosoma japonicum.</title>
        <authorList>
            <person name="Liu F."/>
            <person name="Lu J."/>
            <person name="Hu W."/>
            <person name="Wang S.Y."/>
            <person name="Cui S.J."/>
            <person name="Chi M."/>
            <person name="Yan Q."/>
            <person name="Wang X.R."/>
            <person name="Song H.D."/>
            <person name="Xu X.N."/>
            <person name="Wang J.J."/>
            <person name="Zhang X.L."/>
            <person name="Zhang X."/>
            <person name="Wang Z.Q."/>
            <person name="Xue C.L."/>
            <person name="Brindley P.J."/>
            <person name="McManus D.P."/>
            <person name="Yang P.Y."/>
            <person name="Feng Z."/>
            <person name="Chen Z."/>
            <person name="Han Z.G."/>
        </authorList>
    </citation>
    <scope>NUCLEOTIDE SEQUENCE</scope>
</reference>
<reference evidence="2" key="1">
    <citation type="submission" date="2005-03" db="EMBL/GenBank/DDBJ databases">
        <authorList>
            <person name="Han Z."/>
        </authorList>
    </citation>
    <scope>NUCLEOTIDE SEQUENCE</scope>
</reference>
<evidence type="ECO:0000313" key="2">
    <source>
        <dbReference type="EMBL" id="AAX27338.1"/>
    </source>
</evidence>
<name>Q5BZ37_SCHJA</name>
<keyword evidence="1" id="KW-1133">Transmembrane helix</keyword>
<organism evidence="2">
    <name type="scientific">Schistosoma japonicum</name>
    <name type="common">Blood fluke</name>
    <dbReference type="NCBI Taxonomy" id="6182"/>
    <lineage>
        <taxon>Eukaryota</taxon>
        <taxon>Metazoa</taxon>
        <taxon>Spiralia</taxon>
        <taxon>Lophotrochozoa</taxon>
        <taxon>Platyhelminthes</taxon>
        <taxon>Trematoda</taxon>
        <taxon>Digenea</taxon>
        <taxon>Strigeidida</taxon>
        <taxon>Schistosomatoidea</taxon>
        <taxon>Schistosomatidae</taxon>
        <taxon>Schistosoma</taxon>
    </lineage>
</organism>
<evidence type="ECO:0000256" key="1">
    <source>
        <dbReference type="SAM" id="Phobius"/>
    </source>
</evidence>
<keyword evidence="1" id="KW-0472">Membrane</keyword>
<accession>Q5BZ37</accession>
<dbReference type="AlphaFoldDB" id="Q5BZ37"/>